<dbReference type="Proteomes" id="UP000291236">
    <property type="component" value="Chromosome"/>
</dbReference>
<evidence type="ECO:0000313" key="1">
    <source>
        <dbReference type="EMBL" id="BBH53318.1"/>
    </source>
</evidence>
<dbReference type="EMBL" id="AP019368">
    <property type="protein sequence ID" value="BBH53318.1"/>
    <property type="molecule type" value="Genomic_DNA"/>
</dbReference>
<evidence type="ECO:0008006" key="3">
    <source>
        <dbReference type="Google" id="ProtNLM"/>
    </source>
</evidence>
<evidence type="ECO:0000313" key="2">
    <source>
        <dbReference type="Proteomes" id="UP000291236"/>
    </source>
</evidence>
<dbReference type="KEGG" id="sbf:JCM31447_17610"/>
<organism evidence="1 2">
    <name type="scientific">Fluviispira sanaruensis</name>
    <dbReference type="NCBI Taxonomy" id="2493639"/>
    <lineage>
        <taxon>Bacteria</taxon>
        <taxon>Pseudomonadati</taxon>
        <taxon>Bdellovibrionota</taxon>
        <taxon>Oligoflexia</taxon>
        <taxon>Silvanigrellales</taxon>
        <taxon>Silvanigrellaceae</taxon>
        <taxon>Fluviispira</taxon>
    </lineage>
</organism>
<accession>A0A4P2VL03</accession>
<sequence length="170" mass="18806">MKRNLINYIILIFFALITASCGDKQGRSLFSNWTNSVSKDTGKKINTGLVELNLSQSKFNNNETFAIVASATSYDKTICAISADIIGSQDSGTITNIRKSNLGVKDFINAFRAFYFEDPVAATNLLNSTKAIAICRLVFIKSNYKYSKSSDTLTLCPIDSENPADCFYFK</sequence>
<dbReference type="AlphaFoldDB" id="A0A4P2VL03"/>
<protein>
    <recommendedName>
        <fullName evidence="3">Lipoprotein</fullName>
    </recommendedName>
</protein>
<dbReference type="PROSITE" id="PS51257">
    <property type="entry name" value="PROKAR_LIPOPROTEIN"/>
    <property type="match status" value="1"/>
</dbReference>
<reference evidence="1 2" key="1">
    <citation type="submission" date="2018-12" db="EMBL/GenBank/DDBJ databases">
        <title>Rubrispira sanarue gen. nov., sp., nov., a member of the order Silvanigrellales, isolated from a brackish lake in Hamamatsu Japan.</title>
        <authorList>
            <person name="Maejima Y."/>
            <person name="Iino T."/>
            <person name="Muraguchi Y."/>
            <person name="Fukuda K."/>
            <person name="Nojiri H."/>
            <person name="Ohkuma M."/>
            <person name="Moriuchi R."/>
            <person name="Dohra H."/>
            <person name="Kimbara K."/>
            <person name="Shintani M."/>
        </authorList>
    </citation>
    <scope>NUCLEOTIDE SEQUENCE [LARGE SCALE GENOMIC DNA]</scope>
    <source>
        <strain evidence="1 2">RF1110005</strain>
    </source>
</reference>
<keyword evidence="2" id="KW-1185">Reference proteome</keyword>
<proteinExistence type="predicted"/>
<gene>
    <name evidence="1" type="ORF">JCM31447_17610</name>
</gene>
<dbReference type="RefSeq" id="WP_130608921.1">
    <property type="nucleotide sequence ID" value="NZ_AP019368.1"/>
</dbReference>
<name>A0A4P2VL03_FLUSA</name>